<feature type="domain" description="PAS" evidence="1">
    <location>
        <begin position="258"/>
        <end position="321"/>
    </location>
</feature>
<dbReference type="Gene3D" id="3.30.450.20">
    <property type="entry name" value="PAS domain"/>
    <property type="match status" value="3"/>
</dbReference>
<dbReference type="Pfam" id="PF08448">
    <property type="entry name" value="PAS_4"/>
    <property type="match status" value="1"/>
</dbReference>
<dbReference type="SUPFAM" id="SSF55073">
    <property type="entry name" value="Nucleotide cyclase"/>
    <property type="match status" value="1"/>
</dbReference>
<dbReference type="NCBIfam" id="TIGR00254">
    <property type="entry name" value="GGDEF"/>
    <property type="match status" value="1"/>
</dbReference>
<protein>
    <submittedName>
        <fullName evidence="4">PAS domain S-box protein</fullName>
    </submittedName>
</protein>
<dbReference type="SMART" id="SM00267">
    <property type="entry name" value="GGDEF"/>
    <property type="match status" value="1"/>
</dbReference>
<dbReference type="InterPro" id="IPR029787">
    <property type="entry name" value="Nucleotide_cyclase"/>
</dbReference>
<feature type="domain" description="PAC" evidence="2">
    <location>
        <begin position="330"/>
        <end position="380"/>
    </location>
</feature>
<dbReference type="InterPro" id="IPR000700">
    <property type="entry name" value="PAS-assoc_C"/>
</dbReference>
<accession>A0AA96RFJ2</accession>
<dbReference type="KEGG" id="paun:MJA45_00170"/>
<dbReference type="InterPro" id="IPR052155">
    <property type="entry name" value="Biofilm_reg_signaling"/>
</dbReference>
<dbReference type="NCBIfam" id="TIGR00229">
    <property type="entry name" value="sensory_box"/>
    <property type="match status" value="2"/>
</dbReference>
<organism evidence="4 5">
    <name type="scientific">Paenibacillus aurantius</name>
    <dbReference type="NCBI Taxonomy" id="2918900"/>
    <lineage>
        <taxon>Bacteria</taxon>
        <taxon>Bacillati</taxon>
        <taxon>Bacillota</taxon>
        <taxon>Bacilli</taxon>
        <taxon>Bacillales</taxon>
        <taxon>Paenibacillaceae</taxon>
        <taxon>Paenibacillus</taxon>
    </lineage>
</organism>
<dbReference type="PANTHER" id="PTHR44757:SF2">
    <property type="entry name" value="BIOFILM ARCHITECTURE MAINTENANCE PROTEIN MBAA"/>
    <property type="match status" value="1"/>
</dbReference>
<dbReference type="InterPro" id="IPR013656">
    <property type="entry name" value="PAS_4"/>
</dbReference>
<dbReference type="InterPro" id="IPR001610">
    <property type="entry name" value="PAC"/>
</dbReference>
<dbReference type="PROSITE" id="PS50887">
    <property type="entry name" value="GGDEF"/>
    <property type="match status" value="1"/>
</dbReference>
<dbReference type="InterPro" id="IPR043128">
    <property type="entry name" value="Rev_trsase/Diguanyl_cyclase"/>
</dbReference>
<dbReference type="SMART" id="SM00086">
    <property type="entry name" value="PAC"/>
    <property type="match status" value="2"/>
</dbReference>
<dbReference type="InterPro" id="IPR000014">
    <property type="entry name" value="PAS"/>
</dbReference>
<dbReference type="CDD" id="cd01949">
    <property type="entry name" value="GGDEF"/>
    <property type="match status" value="1"/>
</dbReference>
<proteinExistence type="predicted"/>
<feature type="domain" description="PAS" evidence="1">
    <location>
        <begin position="130"/>
        <end position="174"/>
    </location>
</feature>
<evidence type="ECO:0000313" key="4">
    <source>
        <dbReference type="EMBL" id="WNQ11531.1"/>
    </source>
</evidence>
<evidence type="ECO:0000313" key="5">
    <source>
        <dbReference type="Proteomes" id="UP001305702"/>
    </source>
</evidence>
<evidence type="ECO:0000259" key="2">
    <source>
        <dbReference type="PROSITE" id="PS50113"/>
    </source>
</evidence>
<dbReference type="Pfam" id="PF00990">
    <property type="entry name" value="GGDEF"/>
    <property type="match status" value="1"/>
</dbReference>
<dbReference type="InterPro" id="IPR000160">
    <property type="entry name" value="GGDEF_dom"/>
</dbReference>
<dbReference type="InterPro" id="IPR035965">
    <property type="entry name" value="PAS-like_dom_sf"/>
</dbReference>
<dbReference type="EMBL" id="CP130318">
    <property type="protein sequence ID" value="WNQ11531.1"/>
    <property type="molecule type" value="Genomic_DNA"/>
</dbReference>
<dbReference type="PANTHER" id="PTHR44757">
    <property type="entry name" value="DIGUANYLATE CYCLASE DGCP"/>
    <property type="match status" value="1"/>
</dbReference>
<feature type="domain" description="PAC" evidence="2">
    <location>
        <begin position="205"/>
        <end position="257"/>
    </location>
</feature>
<evidence type="ECO:0000259" key="1">
    <source>
        <dbReference type="PROSITE" id="PS50112"/>
    </source>
</evidence>
<evidence type="ECO:0000259" key="3">
    <source>
        <dbReference type="PROSITE" id="PS50887"/>
    </source>
</evidence>
<dbReference type="CDD" id="cd00130">
    <property type="entry name" value="PAS"/>
    <property type="match status" value="2"/>
</dbReference>
<gene>
    <name evidence="4" type="ORF">MJA45_00170</name>
</gene>
<dbReference type="RefSeq" id="WP_315605307.1">
    <property type="nucleotide sequence ID" value="NZ_CP130318.1"/>
</dbReference>
<dbReference type="Pfam" id="PF13426">
    <property type="entry name" value="PAS_9"/>
    <property type="match status" value="1"/>
</dbReference>
<dbReference type="PROSITE" id="PS50112">
    <property type="entry name" value="PAS"/>
    <property type="match status" value="2"/>
</dbReference>
<dbReference type="PROSITE" id="PS50113">
    <property type="entry name" value="PAC"/>
    <property type="match status" value="2"/>
</dbReference>
<dbReference type="Gene3D" id="3.30.70.270">
    <property type="match status" value="1"/>
</dbReference>
<reference evidence="4 5" key="1">
    <citation type="submission" date="2022-02" db="EMBL/GenBank/DDBJ databases">
        <title>Paenibacillus sp. MBLB1776 Whole Genome Shotgun Sequencing.</title>
        <authorList>
            <person name="Hwang C.Y."/>
            <person name="Cho E.-S."/>
            <person name="Seo M.-J."/>
        </authorList>
    </citation>
    <scope>NUCLEOTIDE SEQUENCE [LARGE SCALE GENOMIC DNA]</scope>
    <source>
        <strain evidence="4 5">MBLB1776</strain>
    </source>
</reference>
<name>A0AA96RFJ2_9BACL</name>
<dbReference type="Proteomes" id="UP001305702">
    <property type="component" value="Chromosome"/>
</dbReference>
<feature type="domain" description="GGDEF" evidence="3">
    <location>
        <begin position="412"/>
        <end position="545"/>
    </location>
</feature>
<sequence>MVNDGLKLSVEELSALVEDSPEAVVVYSVAETGYRLQMANRAARKSSGLGPGQYGLLLEEIYPEEETRSLKYYCSQAVQRGTPLVVGQALSLGETGGAGELSLLPIKGSRGTVEFLLVKTFHPNQNHQPAQAVLENMLDCIPDAVLSSDRKGIITYCNEAFEVMFGYSRAELIGLDRRNLPILPAFDKDAQSSIYTRLAAGEAIYNYETVRLTRGGIPLDVSISMTPIREQGKEITGLTSVYKDITEHKRTQNAIQESEARYKLITSNMTEMIALLDNERRYLFVSPSYESKLGYRPEELLGQCADRFVYSEDALRFRKKLAETDTGMSHSVEYRHLKADGRLLWVELRLSVLASGGINRYLAVGRDISERKQLEEQMIHMSYYDTITGAPNLYLFKDRLNEAVRTARRFYHGLALFYVSLDGFRKINTAYGYEAGNAVLKAVAERLMSGIREKGTVGRISGDEFTVYLHGIERKQDAVRIAERIADQLAEPFDLQGKAVPLTASIGIAVYPDDCLDSVALIDHAHAAMFRAKENGKGRWHLYDSD</sequence>
<keyword evidence="5" id="KW-1185">Reference proteome</keyword>
<dbReference type="SMART" id="SM00091">
    <property type="entry name" value="PAS"/>
    <property type="match status" value="3"/>
</dbReference>
<dbReference type="SUPFAM" id="SSF55785">
    <property type="entry name" value="PYP-like sensor domain (PAS domain)"/>
    <property type="match status" value="2"/>
</dbReference>
<dbReference type="AlphaFoldDB" id="A0AA96RFJ2"/>